<dbReference type="Gene3D" id="3.40.630.10">
    <property type="entry name" value="Zn peptidases"/>
    <property type="match status" value="1"/>
</dbReference>
<evidence type="ECO:0000256" key="2">
    <source>
        <dbReference type="ARBA" id="ARBA00022605"/>
    </source>
</evidence>
<feature type="binding site" evidence="8">
    <location>
        <position position="336"/>
    </location>
    <ligand>
        <name>Zn(2+)</name>
        <dbReference type="ChEBI" id="CHEBI:29105"/>
        <label>2</label>
    </ligand>
</feature>
<gene>
    <name evidence="8" type="primary">lysK</name>
    <name evidence="9" type="ORF">ACFO0D_04475</name>
</gene>
<feature type="binding site" evidence="8">
    <location>
        <position position="74"/>
    </location>
    <ligand>
        <name>Zn(2+)</name>
        <dbReference type="ChEBI" id="CHEBI:29105"/>
        <label>1</label>
    </ligand>
</feature>
<evidence type="ECO:0000256" key="7">
    <source>
        <dbReference type="ARBA" id="ARBA00023285"/>
    </source>
</evidence>
<dbReference type="RefSeq" id="WP_380060608.1">
    <property type="nucleotide sequence ID" value="NZ_JBHSEI010000001.1"/>
</dbReference>
<keyword evidence="3 8" id="KW-0479">Metal-binding</keyword>
<keyword evidence="10" id="KW-1185">Reference proteome</keyword>
<dbReference type="InterPro" id="IPR050072">
    <property type="entry name" value="Peptidase_M20A"/>
</dbReference>
<dbReference type="PROSITE" id="PS00758">
    <property type="entry name" value="ARGE_DAPE_CPG2_1"/>
    <property type="match status" value="1"/>
</dbReference>
<evidence type="ECO:0000256" key="1">
    <source>
        <dbReference type="ARBA" id="ARBA00022490"/>
    </source>
</evidence>
<feature type="binding site" evidence="8">
    <location>
        <position position="99"/>
    </location>
    <ligand>
        <name>Zn(2+)</name>
        <dbReference type="ChEBI" id="CHEBI:29105"/>
        <label>2</label>
    </ligand>
</feature>
<comment type="function">
    <text evidence="8">Catalyzes the release of L-lysine from [LysW]-gamma-L-lysine.</text>
</comment>
<comment type="similarity">
    <text evidence="8">Belongs to the peptidase M20A family. LysK subfamily.</text>
</comment>
<dbReference type="EMBL" id="JBHSEI010000001">
    <property type="protein sequence ID" value="MFC4637594.1"/>
    <property type="molecule type" value="Genomic_DNA"/>
</dbReference>
<evidence type="ECO:0000313" key="9">
    <source>
        <dbReference type="EMBL" id="MFC4637594.1"/>
    </source>
</evidence>
<keyword evidence="2 8" id="KW-0028">Amino-acid biosynthesis</keyword>
<organism evidence="9 10">
    <name type="scientific">Deinococcus hohokamensis</name>
    <dbReference type="NCBI Taxonomy" id="309883"/>
    <lineage>
        <taxon>Bacteria</taxon>
        <taxon>Thermotogati</taxon>
        <taxon>Deinococcota</taxon>
        <taxon>Deinococci</taxon>
        <taxon>Deinococcales</taxon>
        <taxon>Deinococcaceae</taxon>
        <taxon>Deinococcus</taxon>
    </lineage>
</organism>
<evidence type="ECO:0000313" key="10">
    <source>
        <dbReference type="Proteomes" id="UP001595952"/>
    </source>
</evidence>
<dbReference type="SUPFAM" id="SSF53187">
    <property type="entry name" value="Zn-dependent exopeptidases"/>
    <property type="match status" value="1"/>
</dbReference>
<dbReference type="InterPro" id="IPR002933">
    <property type="entry name" value="Peptidase_M20"/>
</dbReference>
<comment type="pathway">
    <text evidence="8">Amino-acid biosynthesis; L-lysine biosynthesis via AAA pathway; L-lysine from L-alpha-aminoadipate (Thermus route): step 5/5.</text>
</comment>
<feature type="active site" description="Proton acceptor" evidence="8">
    <location>
        <position position="132"/>
    </location>
</feature>
<dbReference type="InterPro" id="IPR010175">
    <property type="entry name" value="LysK"/>
</dbReference>
<proteinExistence type="inferred from homology"/>
<name>A0ABV9I810_9DEIO</name>
<keyword evidence="5 8" id="KW-0862">Zinc</keyword>
<keyword evidence="6 8" id="KW-0457">Lysine biosynthesis</keyword>
<keyword evidence="1 8" id="KW-0963">Cytoplasm</keyword>
<evidence type="ECO:0000256" key="3">
    <source>
        <dbReference type="ARBA" id="ARBA00022723"/>
    </source>
</evidence>
<accession>A0ABV9I810</accession>
<evidence type="ECO:0000256" key="4">
    <source>
        <dbReference type="ARBA" id="ARBA00022801"/>
    </source>
</evidence>
<dbReference type="Gene3D" id="3.30.70.360">
    <property type="match status" value="1"/>
</dbReference>
<dbReference type="NCBIfam" id="NF003367">
    <property type="entry name" value="PRK04443.1"/>
    <property type="match status" value="1"/>
</dbReference>
<dbReference type="Pfam" id="PF01546">
    <property type="entry name" value="Peptidase_M20"/>
    <property type="match status" value="1"/>
</dbReference>
<feature type="binding site" evidence="8">
    <location>
        <position position="99"/>
    </location>
    <ligand>
        <name>Zn(2+)</name>
        <dbReference type="ChEBI" id="CHEBI:29105"/>
        <label>1</label>
    </ligand>
</feature>
<dbReference type="InterPro" id="IPR001261">
    <property type="entry name" value="ArgE/DapE_CS"/>
</dbReference>
<comment type="subcellular location">
    <subcellularLocation>
        <location evidence="8">Cytoplasm</location>
    </subcellularLocation>
</comment>
<feature type="active site" evidence="8">
    <location>
        <position position="76"/>
    </location>
</feature>
<comment type="catalytic activity">
    <reaction evidence="8">
        <text>[amino-group carrier protein]-C-terminal-gamma-(L-lysyl)-L-glutamate + H2O = [amino-group carrier protein]-C-terminal-L-glutamate + L-lysine</text>
        <dbReference type="Rhea" id="RHEA:48684"/>
        <dbReference type="Rhea" id="RHEA-COMP:9693"/>
        <dbReference type="Rhea" id="RHEA-COMP:9715"/>
        <dbReference type="ChEBI" id="CHEBI:15377"/>
        <dbReference type="ChEBI" id="CHEBI:32551"/>
        <dbReference type="ChEBI" id="CHEBI:78525"/>
        <dbReference type="ChEBI" id="CHEBI:78526"/>
        <dbReference type="EC" id="3.5.1.130"/>
    </reaction>
</comment>
<comment type="cofactor">
    <cofactor evidence="8">
        <name>Zn(2+)</name>
        <dbReference type="ChEBI" id="CHEBI:29105"/>
    </cofactor>
    <cofactor evidence="8">
        <name>Co(2+)</name>
        <dbReference type="ChEBI" id="CHEBI:48828"/>
    </cofactor>
    <text evidence="8">Binds 2 Zn(2+) or Co(2+) ions per subunit.</text>
</comment>
<keyword evidence="4 8" id="KW-0378">Hydrolase</keyword>
<evidence type="ECO:0000256" key="5">
    <source>
        <dbReference type="ARBA" id="ARBA00022833"/>
    </source>
</evidence>
<feature type="binding site" evidence="8">
    <location>
        <position position="133"/>
    </location>
    <ligand>
        <name>Zn(2+)</name>
        <dbReference type="ChEBI" id="CHEBI:29105"/>
        <label>2</label>
    </ligand>
</feature>
<dbReference type="NCBIfam" id="TIGR01902">
    <property type="entry name" value="dapE-lys-deAc"/>
    <property type="match status" value="1"/>
</dbReference>
<dbReference type="Proteomes" id="UP001595952">
    <property type="component" value="Unassembled WGS sequence"/>
</dbReference>
<comment type="caution">
    <text evidence="9">The sequence shown here is derived from an EMBL/GenBank/DDBJ whole genome shotgun (WGS) entry which is preliminary data.</text>
</comment>
<feature type="binding site" evidence="8">
    <location>
        <position position="156"/>
    </location>
    <ligand>
        <name>Zn(2+)</name>
        <dbReference type="ChEBI" id="CHEBI:29105"/>
        <label>1</label>
    </ligand>
</feature>
<keyword evidence="7 8" id="KW-0170">Cobalt</keyword>
<dbReference type="GO" id="GO:0016787">
    <property type="term" value="F:hydrolase activity"/>
    <property type="evidence" value="ECO:0007669"/>
    <property type="project" value="UniProtKB-KW"/>
</dbReference>
<sequence length="378" mass="40155">MSTEARGPGLSVQAARDLIVQAVRVQSLSGQEAELAGQLSRWMTDHGFRAHIDEAGNAVGERGEGPLTVALLGHMDTVPGDLPVVVDEQEVLHGRGSVDAKGPLCAFMAAVAGLEEEALAAARFVVIGATEEEAPSSRGARHIRTVLRPDHVLIGEPSGWAGLTLGYKGRLVAHVQLIKDNFHTAGEGTSAADDLTEAWFQVRGWAAARGEEASVFGAVQATVQAMEASSDGVRQVARATFGFRLPPAIPPETAEQELRALLSSFSGLEVSFTGHETAVRHPKDNALTRAMRVAIRAQGGTPVFKVKTGTSDMNVVAAHWPVPTLAYGPGDSALDHTPEERLDLREYDRSVAVLRDALTRLALGSAPSRPEEAAPWNR</sequence>
<reference evidence="10" key="1">
    <citation type="journal article" date="2019" name="Int. J. Syst. Evol. Microbiol.">
        <title>The Global Catalogue of Microorganisms (GCM) 10K type strain sequencing project: providing services to taxonomists for standard genome sequencing and annotation.</title>
        <authorList>
            <consortium name="The Broad Institute Genomics Platform"/>
            <consortium name="The Broad Institute Genome Sequencing Center for Infectious Disease"/>
            <person name="Wu L."/>
            <person name="Ma J."/>
        </authorList>
    </citation>
    <scope>NUCLEOTIDE SEQUENCE [LARGE SCALE GENOMIC DNA]</scope>
    <source>
        <strain evidence="10">CCUG 55995</strain>
    </source>
</reference>
<dbReference type="PANTHER" id="PTHR43808:SF28">
    <property type="entry name" value="[LYSW]-LYSINE_[LYSW]-ORNITHINE HYDROLASE"/>
    <property type="match status" value="1"/>
</dbReference>
<evidence type="ECO:0000256" key="6">
    <source>
        <dbReference type="ARBA" id="ARBA00023154"/>
    </source>
</evidence>
<dbReference type="HAMAP" id="MF_01120">
    <property type="entry name" value="LysK"/>
    <property type="match status" value="1"/>
</dbReference>
<dbReference type="EC" id="3.5.1.130" evidence="8"/>
<protein>
    <recommendedName>
        <fullName evidence="8">[LysW]-lysine hydrolase</fullName>
        <ecNumber evidence="8">3.5.1.130</ecNumber>
    </recommendedName>
</protein>
<evidence type="ECO:0000256" key="8">
    <source>
        <dbReference type="HAMAP-Rule" id="MF_01120"/>
    </source>
</evidence>
<dbReference type="PANTHER" id="PTHR43808">
    <property type="entry name" value="ACETYLORNITHINE DEACETYLASE"/>
    <property type="match status" value="1"/>
</dbReference>